<evidence type="ECO:0000256" key="6">
    <source>
        <dbReference type="ARBA" id="ARBA00022692"/>
    </source>
</evidence>
<feature type="region of interest" description="Disordered" evidence="10">
    <location>
        <begin position="104"/>
        <end position="132"/>
    </location>
</feature>
<keyword evidence="7" id="KW-0653">Protein transport</keyword>
<accession>A0AAU7E8P7</accession>
<dbReference type="EMBL" id="CP155620">
    <property type="protein sequence ID" value="XBJ29611.1"/>
    <property type="molecule type" value="Genomic_DNA"/>
</dbReference>
<dbReference type="InterPro" id="IPR037682">
    <property type="entry name" value="TonB_C"/>
</dbReference>
<evidence type="ECO:0000259" key="11">
    <source>
        <dbReference type="PROSITE" id="PS52015"/>
    </source>
</evidence>
<sequence length="253" mass="28559">MIFKISLSVSLFLHILVFSLLFFTPSFNKNLNSGLNLKQGEKFESIMIISELPIGEVKEVSINQKQSIQSQNTKINHKPSSISNDFLKEKTKLQASAEFSHKITEKNKKENSITNNTNSPNSKAKDQSLSAPIKSEEKITQTLVSGNAKKQIQNYQAVLMAHLLKFQRYPKEALINKQEGKVNIKVSIDELGNVTSKNIKKLCPHSILNNEAINLITRASPLPKPPQEMLKNSNQITFILPINYNIKDFLNKK</sequence>
<proteinExistence type="inferred from homology"/>
<dbReference type="Pfam" id="PF03544">
    <property type="entry name" value="TonB_C"/>
    <property type="match status" value="1"/>
</dbReference>
<keyword evidence="6" id="KW-0812">Transmembrane</keyword>
<evidence type="ECO:0000256" key="10">
    <source>
        <dbReference type="SAM" id="MobiDB-lite"/>
    </source>
</evidence>
<feature type="domain" description="TonB C-terminal" evidence="11">
    <location>
        <begin position="154"/>
        <end position="253"/>
    </location>
</feature>
<evidence type="ECO:0000256" key="1">
    <source>
        <dbReference type="ARBA" id="ARBA00004383"/>
    </source>
</evidence>
<keyword evidence="3" id="KW-0813">Transport</keyword>
<comment type="subcellular location">
    <subcellularLocation>
        <location evidence="1">Cell inner membrane</location>
        <topology evidence="1">Single-pass membrane protein</topology>
        <orientation evidence="1">Periplasmic side</orientation>
    </subcellularLocation>
</comment>
<keyword evidence="8" id="KW-1133">Transmembrane helix</keyword>
<dbReference type="RefSeq" id="WP_134237685.1">
    <property type="nucleotide sequence ID" value="NZ_CP155620.1"/>
</dbReference>
<dbReference type="NCBIfam" id="TIGR01352">
    <property type="entry name" value="tonB_Cterm"/>
    <property type="match status" value="1"/>
</dbReference>
<gene>
    <name evidence="12" type="ORF">AAH949_01915</name>
</gene>
<protein>
    <submittedName>
        <fullName evidence="12">Energy transducer TonB</fullName>
    </submittedName>
</protein>
<evidence type="ECO:0000256" key="8">
    <source>
        <dbReference type="ARBA" id="ARBA00022989"/>
    </source>
</evidence>
<evidence type="ECO:0000256" key="3">
    <source>
        <dbReference type="ARBA" id="ARBA00022448"/>
    </source>
</evidence>
<reference evidence="12" key="1">
    <citation type="submission" date="2024-05" db="EMBL/GenBank/DDBJ databases">
        <title>Campylobacter coli isolated from environmental waters in Slovenia.</title>
        <authorList>
            <person name="Zautner A.E."/>
            <person name="Bunk B."/>
            <person name="Riedel T."/>
            <person name="Sproeer C."/>
        </authorList>
    </citation>
    <scope>NUCLEOTIDE SEQUENCE</scope>
    <source>
        <strain evidence="12">CCS1377</strain>
    </source>
</reference>
<feature type="compositionally biased region" description="Low complexity" evidence="10">
    <location>
        <begin position="112"/>
        <end position="122"/>
    </location>
</feature>
<keyword evidence="9" id="KW-0472">Membrane</keyword>
<evidence type="ECO:0000256" key="9">
    <source>
        <dbReference type="ARBA" id="ARBA00023136"/>
    </source>
</evidence>
<keyword evidence="4" id="KW-1003">Cell membrane</keyword>
<dbReference type="GO" id="GO:0015031">
    <property type="term" value="P:protein transport"/>
    <property type="evidence" value="ECO:0007669"/>
    <property type="project" value="UniProtKB-KW"/>
</dbReference>
<evidence type="ECO:0000256" key="4">
    <source>
        <dbReference type="ARBA" id="ARBA00022475"/>
    </source>
</evidence>
<dbReference type="InterPro" id="IPR051045">
    <property type="entry name" value="TonB-dependent_transducer"/>
</dbReference>
<dbReference type="AlphaFoldDB" id="A0AAU7E8P7"/>
<evidence type="ECO:0000256" key="5">
    <source>
        <dbReference type="ARBA" id="ARBA00022519"/>
    </source>
</evidence>
<dbReference type="GO" id="GO:0055085">
    <property type="term" value="P:transmembrane transport"/>
    <property type="evidence" value="ECO:0007669"/>
    <property type="project" value="InterPro"/>
</dbReference>
<organism evidence="12">
    <name type="scientific">Campylobacter sp. CCS1377</name>
    <dbReference type="NCBI Taxonomy" id="3158229"/>
    <lineage>
        <taxon>Bacteria</taxon>
        <taxon>Pseudomonadati</taxon>
        <taxon>Campylobacterota</taxon>
        <taxon>Epsilonproteobacteria</taxon>
        <taxon>Campylobacterales</taxon>
        <taxon>Campylobacteraceae</taxon>
        <taxon>Campylobacter</taxon>
    </lineage>
</organism>
<dbReference type="GO" id="GO:0031992">
    <property type="term" value="F:energy transducer activity"/>
    <property type="evidence" value="ECO:0007669"/>
    <property type="project" value="TreeGrafter"/>
</dbReference>
<comment type="similarity">
    <text evidence="2">Belongs to the TonB family.</text>
</comment>
<dbReference type="SUPFAM" id="SSF74653">
    <property type="entry name" value="TolA/TonB C-terminal domain"/>
    <property type="match status" value="1"/>
</dbReference>
<dbReference type="Gene3D" id="3.30.1150.10">
    <property type="match status" value="1"/>
</dbReference>
<evidence type="ECO:0000256" key="2">
    <source>
        <dbReference type="ARBA" id="ARBA00006555"/>
    </source>
</evidence>
<keyword evidence="5" id="KW-0997">Cell inner membrane</keyword>
<dbReference type="PROSITE" id="PS52015">
    <property type="entry name" value="TONB_CTD"/>
    <property type="match status" value="1"/>
</dbReference>
<evidence type="ECO:0000256" key="7">
    <source>
        <dbReference type="ARBA" id="ARBA00022927"/>
    </source>
</evidence>
<dbReference type="InterPro" id="IPR006260">
    <property type="entry name" value="TonB/TolA_C"/>
</dbReference>
<dbReference type="PANTHER" id="PTHR33446">
    <property type="entry name" value="PROTEIN TONB-RELATED"/>
    <property type="match status" value="1"/>
</dbReference>
<dbReference type="PANTHER" id="PTHR33446:SF2">
    <property type="entry name" value="PROTEIN TONB"/>
    <property type="match status" value="1"/>
</dbReference>
<name>A0AAU7E8P7_9BACT</name>
<dbReference type="GO" id="GO:0098797">
    <property type="term" value="C:plasma membrane protein complex"/>
    <property type="evidence" value="ECO:0007669"/>
    <property type="project" value="TreeGrafter"/>
</dbReference>
<evidence type="ECO:0000313" key="12">
    <source>
        <dbReference type="EMBL" id="XBJ29611.1"/>
    </source>
</evidence>